<dbReference type="PANTHER" id="PTHR30146:SF155">
    <property type="entry name" value="ALANINE RACEMASE"/>
    <property type="match status" value="1"/>
</dbReference>
<evidence type="ECO:0000256" key="1">
    <source>
        <dbReference type="ARBA" id="ARBA00023015"/>
    </source>
</evidence>
<dbReference type="SUPFAM" id="SSF53822">
    <property type="entry name" value="Periplasmic binding protein-like I"/>
    <property type="match status" value="1"/>
</dbReference>
<dbReference type="PROSITE" id="PS50932">
    <property type="entry name" value="HTH_LACI_2"/>
    <property type="match status" value="1"/>
</dbReference>
<feature type="domain" description="HTH lacI-type" evidence="4">
    <location>
        <begin position="58"/>
        <end position="112"/>
    </location>
</feature>
<dbReference type="GO" id="GO:0000976">
    <property type="term" value="F:transcription cis-regulatory region binding"/>
    <property type="evidence" value="ECO:0007669"/>
    <property type="project" value="TreeGrafter"/>
</dbReference>
<gene>
    <name evidence="5" type="ORF">D7S86_16685</name>
</gene>
<dbReference type="Gene3D" id="1.10.260.40">
    <property type="entry name" value="lambda repressor-like DNA-binding domains"/>
    <property type="match status" value="1"/>
</dbReference>
<proteinExistence type="predicted"/>
<evidence type="ECO:0000256" key="3">
    <source>
        <dbReference type="ARBA" id="ARBA00023163"/>
    </source>
</evidence>
<dbReference type="EMBL" id="RBZU01000007">
    <property type="protein sequence ID" value="RKP53356.1"/>
    <property type="molecule type" value="Genomic_DNA"/>
</dbReference>
<organism evidence="5 6">
    <name type="scientific">Pararobbsia silviterrae</name>
    <dbReference type="NCBI Taxonomy" id="1792498"/>
    <lineage>
        <taxon>Bacteria</taxon>
        <taxon>Pseudomonadati</taxon>
        <taxon>Pseudomonadota</taxon>
        <taxon>Betaproteobacteria</taxon>
        <taxon>Burkholderiales</taxon>
        <taxon>Burkholderiaceae</taxon>
        <taxon>Pararobbsia</taxon>
    </lineage>
</organism>
<dbReference type="InterPro" id="IPR046335">
    <property type="entry name" value="LacI/GalR-like_sensor"/>
</dbReference>
<dbReference type="GO" id="GO:0003700">
    <property type="term" value="F:DNA-binding transcription factor activity"/>
    <property type="evidence" value="ECO:0007669"/>
    <property type="project" value="TreeGrafter"/>
</dbReference>
<keyword evidence="3" id="KW-0804">Transcription</keyword>
<accession>A0A494XWI9</accession>
<dbReference type="CDD" id="cd01392">
    <property type="entry name" value="HTH_LacI"/>
    <property type="match status" value="1"/>
</dbReference>
<dbReference type="Gene3D" id="3.40.50.2300">
    <property type="match status" value="2"/>
</dbReference>
<evidence type="ECO:0000259" key="4">
    <source>
        <dbReference type="PROSITE" id="PS50932"/>
    </source>
</evidence>
<dbReference type="Proteomes" id="UP000270342">
    <property type="component" value="Unassembled WGS sequence"/>
</dbReference>
<dbReference type="Pfam" id="PF00356">
    <property type="entry name" value="LacI"/>
    <property type="match status" value="1"/>
</dbReference>
<dbReference type="InterPro" id="IPR010982">
    <property type="entry name" value="Lambda_DNA-bd_dom_sf"/>
</dbReference>
<dbReference type="AlphaFoldDB" id="A0A494XWI9"/>
<evidence type="ECO:0000313" key="6">
    <source>
        <dbReference type="Proteomes" id="UP000270342"/>
    </source>
</evidence>
<dbReference type="InterPro" id="IPR000843">
    <property type="entry name" value="HTH_LacI"/>
</dbReference>
<dbReference type="CDD" id="cd20010">
    <property type="entry name" value="PBP1_AglR-like"/>
    <property type="match status" value="1"/>
</dbReference>
<comment type="caution">
    <text evidence="5">The sequence shown here is derived from an EMBL/GenBank/DDBJ whole genome shotgun (WGS) entry which is preliminary data.</text>
</comment>
<keyword evidence="1" id="KW-0805">Transcription regulation</keyword>
<evidence type="ECO:0000313" key="5">
    <source>
        <dbReference type="EMBL" id="RKP53356.1"/>
    </source>
</evidence>
<dbReference type="SMART" id="SM00354">
    <property type="entry name" value="HTH_LACI"/>
    <property type="match status" value="1"/>
</dbReference>
<dbReference type="PANTHER" id="PTHR30146">
    <property type="entry name" value="LACI-RELATED TRANSCRIPTIONAL REPRESSOR"/>
    <property type="match status" value="1"/>
</dbReference>
<dbReference type="Pfam" id="PF13377">
    <property type="entry name" value="Peripla_BP_3"/>
    <property type="match status" value="1"/>
</dbReference>
<dbReference type="SUPFAM" id="SSF47413">
    <property type="entry name" value="lambda repressor-like DNA-binding domains"/>
    <property type="match status" value="1"/>
</dbReference>
<protein>
    <submittedName>
        <fullName evidence="5">LacI family DNA-binding transcriptional regulator</fullName>
    </submittedName>
</protein>
<name>A0A494XWI9_9BURK</name>
<keyword evidence="6" id="KW-1185">Reference proteome</keyword>
<evidence type="ECO:0000256" key="2">
    <source>
        <dbReference type="ARBA" id="ARBA00023125"/>
    </source>
</evidence>
<reference evidence="5 6" key="1">
    <citation type="submission" date="2018-10" db="EMBL/GenBank/DDBJ databases">
        <title>Robbsia sp. DHC34, isolated from soil.</title>
        <authorList>
            <person name="Gao Z.-H."/>
            <person name="Qiu L.-H."/>
        </authorList>
    </citation>
    <scope>NUCLEOTIDE SEQUENCE [LARGE SCALE GENOMIC DNA]</scope>
    <source>
        <strain evidence="5 6">DHC34</strain>
    </source>
</reference>
<dbReference type="InterPro" id="IPR028082">
    <property type="entry name" value="Peripla_BP_I"/>
</dbReference>
<keyword evidence="2 5" id="KW-0238">DNA-binding</keyword>
<sequence length="401" mass="43797">MMTLRCKFKSGDILGPVRANDRPRMHDATIVLGRRQVQIGLGPEGRVYNPAELSGVAVGIKKLANHLNLSIATVSRALNASDEVSAATRQRVLEAAAELGYSPNKAAESLRKGRLDTVGLMLPMRSPEENYTLSLFLTLADGIQESLSKSQLDLAMYQSKTDEDELTRLKRIVERRQVDGVIISGTRRHDPRLDYLAEKNFPFVAFGRSESGGEHAWIDLDFETAAEQAIERLVGFGHTRIAIGMPGQDAMQAHVYLNGYQRALKRCGIAYDASLARHDELSERGGYRVTGALLESAEPPTAIIFQSDCMAIGAYRKLAELGLRPGKDVAISGGVLTGEVPEYLSPRLTGFSIAVRELGIRMGEAMLARLPSVNAQRSATLVQEVWPLQLKARTSDAGPQT</sequence>